<dbReference type="Pfam" id="PF13020">
    <property type="entry name" value="NOV_C"/>
    <property type="match status" value="1"/>
</dbReference>
<dbReference type="PANTHER" id="PTHR32387">
    <property type="entry name" value="WU:FJ29H11"/>
    <property type="match status" value="1"/>
</dbReference>
<organism evidence="1 2">
    <name type="scientific">Streptacidiphilus alkalitolerans</name>
    <dbReference type="NCBI Taxonomy" id="3342712"/>
    <lineage>
        <taxon>Bacteria</taxon>
        <taxon>Bacillati</taxon>
        <taxon>Actinomycetota</taxon>
        <taxon>Actinomycetes</taxon>
        <taxon>Kitasatosporales</taxon>
        <taxon>Streptomycetaceae</taxon>
        <taxon>Streptacidiphilus</taxon>
    </lineage>
</organism>
<dbReference type="EMBL" id="JBHEZX010000013">
    <property type="protein sequence ID" value="MFC1412825.1"/>
    <property type="molecule type" value="Genomic_DNA"/>
</dbReference>
<reference evidence="1 2" key="1">
    <citation type="submission" date="2024-09" db="EMBL/GenBank/DDBJ databases">
        <authorList>
            <person name="Lee S.D."/>
        </authorList>
    </citation>
    <scope>NUCLEOTIDE SEQUENCE [LARGE SCALE GENOMIC DNA]</scope>
    <source>
        <strain evidence="1 2">N1-1</strain>
    </source>
</reference>
<dbReference type="InterPro" id="IPR024975">
    <property type="entry name" value="NOV_C"/>
</dbReference>
<accession>A0ABV6VGE3</accession>
<dbReference type="InterPro" id="IPR052957">
    <property type="entry name" value="Auxin_embryo_med"/>
</dbReference>
<dbReference type="NCBIfam" id="NF047352">
    <property type="entry name" value="P_loop_sacsin"/>
    <property type="match status" value="1"/>
</dbReference>
<dbReference type="PANTHER" id="PTHR32387:SF0">
    <property type="entry name" value="PROTEIN NO VEIN"/>
    <property type="match status" value="1"/>
</dbReference>
<protein>
    <submittedName>
        <fullName evidence="1">Sacsin N-terminal ATP-binding-like domain-containing protein</fullName>
    </submittedName>
</protein>
<dbReference type="SUPFAM" id="SSF55874">
    <property type="entry name" value="ATPase domain of HSP90 chaperone/DNA topoisomerase II/histidine kinase"/>
    <property type="match status" value="1"/>
</dbReference>
<dbReference type="Proteomes" id="UP001592582">
    <property type="component" value="Unassembled WGS sequence"/>
</dbReference>
<name>A0ABV6VGE3_9ACTN</name>
<evidence type="ECO:0000313" key="2">
    <source>
        <dbReference type="Proteomes" id="UP001592582"/>
    </source>
</evidence>
<keyword evidence="2" id="KW-1185">Reference proteome</keyword>
<evidence type="ECO:0000313" key="1">
    <source>
        <dbReference type="EMBL" id="MFC1412825.1"/>
    </source>
</evidence>
<sequence length="1768" mass="193599">MIDGEYAAALREYSLEVLADWQGMKRWRAAEQLRAASFSNARDYAGRFLLELLQNAHDAHPRQQHDGRVHVLLDEDDGEFGSLLVGNGGTPFTWDSVEAVCKLAISEKVVGEGIGNKGVGFRSVLQITDAPEICSARSAGPGPVVLDGYCFRFALEEELAALLEDRDTARRAMKELPPLQIPYPVAEVPESCERLAAAGSVTVVRLPLRHAAALTEVRRRLQELAAIKVPVMLFLDRLSCLVLERRVAGVVETVSELTRVERPLDLVDPSPAGAVSLAGVDLGPAGRFVIARHTVDDDRLRSTVEAAVDLGRLDESWREWAEPAVVEVALPVVAARSRRGQTFTFLPLGEGVLAPFPGHLNAPFYTKMDRTDLDHEHPLNRLLFELAAETCLSASEYLRALPELRMRQMAVDLVSWEWTGRYVGLLSAAAQRVHGRDLDEVPIVPTVRSTGTPQEERWATPREATLWPDHELALLTTEKAHAVGISVVDPEVGTDRLKRLAAVCRALKYPLDPEPSELAELVERIVAAVPLPRPGESLQGWDVLYSDLATLFDGNGEMLRGRMILLAEDGTLRSANGVGANGKPEQRRQAFFQPGPAARGDKGTPAVPAVLGKRLFCLHPDLSWAENGDGGHRQRARFFLQSAGLVRPFDSTGLLEHVRLALTGSTDQKLRLQALRFVFRLWCSKQLTGESGLPSVGLYVPSADGALIKASGAAFGMGWRGTTGDDLATVVADGREQSAALRWIAQRLIAPPDEVVKRGETLDEWRDFLTALGVTDGLIPVITPGAGRRANGGALTTRNLLRMASVPKGVDEQWLAHMGRSWSTAWYPQTPYNGGHAYRLPGQEVVGRLGEAARLAYARLVLRGLATWKSDRFTTVWTSESSRKTDHELVPTPLEAFVHGQPWLPVRGAGSAVRWVCPAEAWYCPPGAEDESAFAPTVDRRLRYLFEPKTVRDRLGKAGLSNWGDPEHSARLIVALGRLLEDGAIRGDDWPMAQRANERAWKELVAQPDPELPENAVLLAEAGDRMVAMSLAELADDSAVVYVTGDRDSLAARLIREMEQPLLVLPGIARQARDLLEEICSGTFRTVDSLEFSATVDGELVDPATMGEPLVDEYPWLTLAIAALADHDPHAPRPSDTALTELTGALRAVRLHRYIDWEVTLDKEPITVPDRLDGVLPLSDAKHPLLLTREGDRNWREVARFSVAMADLIGHRGFGDRLQLAALKLGDAHADLREPSEQELARALGLSIHQLDQTGRRIDGAVGGVLQRGYPLLAHLLGQPKADELTDPTPRDVQDLTAVLRSYENELPLVAEQFVGEARVARSTDELRAALGIDFAALNHTLATLAPRYRPISHGEAHEEALRAFVDLHRKELLNRLRWSALKDFDARRPPADWPELRTLDWITAPSDWALTVDVADTALLRAQVEAALAVRLGGPAPETGDSLPPIDHARGRNKSVIAGTAEDLAALVTASGRTLPAALAAPSPAEQITTRLEAVGALDFRVLGPDDVVAWLATLGQWPAGLPCTADLDRHGLTPEDLDQARNETNRARAARERARRLISVGSRELDVHSGDFTELNAVLREALEGRPELVGGNHHFAHLTPLAPRSRESRAGHRPGGSRSRADSGLSQAQRTAIGYAGEWYAYHWLCRQYPGTDESSWVSTNRRGAFPGTPGDDGLGFDFRVGSGKQPRMFEVKATQGQGGQIELGESEVRTAQQHAGHDRWRLLVVTSVLDAARLQMHMLPNPFGARGRGYYREEGGALRFTYRL</sequence>
<dbReference type="InterPro" id="IPR036890">
    <property type="entry name" value="HATPase_C_sf"/>
</dbReference>
<comment type="caution">
    <text evidence="1">The sequence shown here is derived from an EMBL/GenBank/DDBJ whole genome shotgun (WGS) entry which is preliminary data.</text>
</comment>
<gene>
    <name evidence="1" type="ORF">ACEZDG_26510</name>
</gene>
<proteinExistence type="predicted"/>